<evidence type="ECO:0000259" key="6">
    <source>
        <dbReference type="Pfam" id="PF00441"/>
    </source>
</evidence>
<dbReference type="Gene3D" id="1.20.140.10">
    <property type="entry name" value="Butyryl-CoA Dehydrogenase, subunit A, domain 3"/>
    <property type="match status" value="1"/>
</dbReference>
<dbReference type="InterPro" id="IPR009100">
    <property type="entry name" value="AcylCoA_DH/oxidase_NM_dom_sf"/>
</dbReference>
<evidence type="ECO:0000256" key="5">
    <source>
        <dbReference type="RuleBase" id="RU362125"/>
    </source>
</evidence>
<feature type="domain" description="Acyl-CoA dehydrogenase/oxidase N-terminal" evidence="8">
    <location>
        <begin position="15"/>
        <end position="111"/>
    </location>
</feature>
<dbReference type="Proteomes" id="UP000182567">
    <property type="component" value="Chromosome"/>
</dbReference>
<protein>
    <recommendedName>
        <fullName evidence="11">Acyl-CoA dehydrogenase</fullName>
    </recommendedName>
</protein>
<evidence type="ECO:0000256" key="2">
    <source>
        <dbReference type="ARBA" id="ARBA00009347"/>
    </source>
</evidence>
<dbReference type="Pfam" id="PF00441">
    <property type="entry name" value="Acyl-CoA_dh_1"/>
    <property type="match status" value="1"/>
</dbReference>
<name>A0A1J0ELV8_9PSED</name>
<evidence type="ECO:0000256" key="3">
    <source>
        <dbReference type="ARBA" id="ARBA00022630"/>
    </source>
</evidence>
<proteinExistence type="inferred from homology"/>
<dbReference type="RefSeq" id="WP_071552899.1">
    <property type="nucleotide sequence ID" value="NZ_CP017886.1"/>
</dbReference>
<dbReference type="GO" id="GO:0050660">
    <property type="term" value="F:flavin adenine dinucleotide binding"/>
    <property type="evidence" value="ECO:0007669"/>
    <property type="project" value="InterPro"/>
</dbReference>
<dbReference type="OrthoDB" id="3398889at2"/>
<dbReference type="Gene3D" id="1.10.540.10">
    <property type="entry name" value="Acyl-CoA dehydrogenase/oxidase, N-terminal domain"/>
    <property type="match status" value="1"/>
</dbReference>
<sequence length="376" mass="40806">MKIPSKEQLCLIGNAIAERAMANDRDATLDSEAWRALAGLNIWRIPVNAEYGGFGGNWRECIECIDAVAKTCQDAGFLITMLGHVGSIKLLADHGSAAQKDKWLPRLLAGEIAVTAMTEKSGGSDLSKMKVTASKTLKGLSLNGTKTHITNAPVAAMGMIAGRFAGLNPKKDITLFFVDFDEEGLAIGETENNLGIRTSPTADIDFKEVLIGDINIIGEPGDGMSILYQIISFERALYGIIAAGLTDGMLSLTLGRAMSRQAFGKNLADYQYIQRRITDMKMSSVVCRSLTYQALSLLEDNSPDASIACSVTKYHAGELFFRAAEDMVQIYGHVGFMNNLISKYLRDAAGLRIAGGTSDIQRVNIFNQLARQYAQR</sequence>
<dbReference type="InterPro" id="IPR013786">
    <property type="entry name" value="AcylCoA_DH/ox_N"/>
</dbReference>
<comment type="cofactor">
    <cofactor evidence="1 5">
        <name>FAD</name>
        <dbReference type="ChEBI" id="CHEBI:57692"/>
    </cofactor>
</comment>
<dbReference type="Pfam" id="PF02771">
    <property type="entry name" value="Acyl-CoA_dh_N"/>
    <property type="match status" value="1"/>
</dbReference>
<evidence type="ECO:0000313" key="9">
    <source>
        <dbReference type="EMBL" id="APC17030.1"/>
    </source>
</evidence>
<dbReference type="InterPro" id="IPR006091">
    <property type="entry name" value="Acyl-CoA_Oxase/DH_mid-dom"/>
</dbReference>
<dbReference type="GO" id="GO:0003995">
    <property type="term" value="F:acyl-CoA dehydrogenase activity"/>
    <property type="evidence" value="ECO:0007669"/>
    <property type="project" value="TreeGrafter"/>
</dbReference>
<reference evidence="10" key="1">
    <citation type="submission" date="2016-10" db="EMBL/GenBank/DDBJ databases">
        <title>Pseudomonas frederiksbergensis ERGS4:02 complete genome.</title>
        <authorList>
            <person name="Kumar R."/>
            <person name="Acharya V."/>
            <person name="Singh D."/>
        </authorList>
    </citation>
    <scope>NUCLEOTIDE SEQUENCE [LARGE SCALE GENOMIC DNA]</scope>
    <source>
        <strain evidence="10">ERGS4:02</strain>
    </source>
</reference>
<dbReference type="CDD" id="cd00567">
    <property type="entry name" value="ACAD"/>
    <property type="match status" value="1"/>
</dbReference>
<comment type="similarity">
    <text evidence="2 5">Belongs to the acyl-CoA dehydrogenase family.</text>
</comment>
<dbReference type="SUPFAM" id="SSF47203">
    <property type="entry name" value="Acyl-CoA dehydrogenase C-terminal domain-like"/>
    <property type="match status" value="1"/>
</dbReference>
<dbReference type="Pfam" id="PF02770">
    <property type="entry name" value="Acyl-CoA_dh_M"/>
    <property type="match status" value="1"/>
</dbReference>
<evidence type="ECO:0000313" key="10">
    <source>
        <dbReference type="Proteomes" id="UP000182567"/>
    </source>
</evidence>
<accession>A0A1J0ELV8</accession>
<evidence type="ECO:0000259" key="8">
    <source>
        <dbReference type="Pfam" id="PF02771"/>
    </source>
</evidence>
<dbReference type="EMBL" id="CP017886">
    <property type="protein sequence ID" value="APC17030.1"/>
    <property type="molecule type" value="Genomic_DNA"/>
</dbReference>
<dbReference type="InterPro" id="IPR037069">
    <property type="entry name" value="AcylCoA_DH/ox_N_sf"/>
</dbReference>
<keyword evidence="3 5" id="KW-0285">Flavoprotein</keyword>
<dbReference type="InterPro" id="IPR036250">
    <property type="entry name" value="AcylCo_DH-like_C"/>
</dbReference>
<gene>
    <name evidence="9" type="ORF">BLL42_15280</name>
</gene>
<dbReference type="PANTHER" id="PTHR43884">
    <property type="entry name" value="ACYL-COA DEHYDROGENASE"/>
    <property type="match status" value="1"/>
</dbReference>
<evidence type="ECO:0000256" key="4">
    <source>
        <dbReference type="ARBA" id="ARBA00022827"/>
    </source>
</evidence>
<dbReference type="PANTHER" id="PTHR43884:SF12">
    <property type="entry name" value="ISOVALERYL-COA DEHYDROGENASE, MITOCHONDRIAL-RELATED"/>
    <property type="match status" value="1"/>
</dbReference>
<dbReference type="SUPFAM" id="SSF56645">
    <property type="entry name" value="Acyl-CoA dehydrogenase NM domain-like"/>
    <property type="match status" value="1"/>
</dbReference>
<dbReference type="InterPro" id="IPR009075">
    <property type="entry name" value="AcylCo_DH/oxidase_C"/>
</dbReference>
<organism evidence="9 10">
    <name type="scientific">Pseudomonas frederiksbergensis</name>
    <dbReference type="NCBI Taxonomy" id="104087"/>
    <lineage>
        <taxon>Bacteria</taxon>
        <taxon>Pseudomonadati</taxon>
        <taxon>Pseudomonadota</taxon>
        <taxon>Gammaproteobacteria</taxon>
        <taxon>Pseudomonadales</taxon>
        <taxon>Pseudomonadaceae</taxon>
        <taxon>Pseudomonas</taxon>
    </lineage>
</organism>
<dbReference type="AlphaFoldDB" id="A0A1J0ELV8"/>
<dbReference type="Gene3D" id="2.40.110.10">
    <property type="entry name" value="Butyryl-CoA Dehydrogenase, subunit A, domain 2"/>
    <property type="match status" value="1"/>
</dbReference>
<dbReference type="GeneID" id="46909624"/>
<keyword evidence="5" id="KW-0560">Oxidoreductase</keyword>
<evidence type="ECO:0000259" key="7">
    <source>
        <dbReference type="Pfam" id="PF02770"/>
    </source>
</evidence>
<feature type="domain" description="Acyl-CoA dehydrogenase/oxidase C-terminal" evidence="6">
    <location>
        <begin position="221"/>
        <end position="367"/>
    </location>
</feature>
<dbReference type="InterPro" id="IPR046373">
    <property type="entry name" value="Acyl-CoA_Oxase/DH_mid-dom_sf"/>
</dbReference>
<keyword evidence="4 5" id="KW-0274">FAD</keyword>
<evidence type="ECO:0008006" key="11">
    <source>
        <dbReference type="Google" id="ProtNLM"/>
    </source>
</evidence>
<evidence type="ECO:0000256" key="1">
    <source>
        <dbReference type="ARBA" id="ARBA00001974"/>
    </source>
</evidence>
<feature type="domain" description="Acyl-CoA oxidase/dehydrogenase middle" evidence="7">
    <location>
        <begin position="115"/>
        <end position="209"/>
    </location>
</feature>